<dbReference type="InterPro" id="IPR029001">
    <property type="entry name" value="ITPase-like_fam"/>
</dbReference>
<keyword evidence="2 3" id="KW-0378">Hydrolase</keyword>
<comment type="caution">
    <text evidence="3">Lacks conserved residue(s) required for the propagation of feature annotation.</text>
</comment>
<comment type="similarity">
    <text evidence="3">Belongs to the Maf family.</text>
</comment>
<evidence type="ECO:0000256" key="1">
    <source>
        <dbReference type="ARBA" id="ARBA00001968"/>
    </source>
</evidence>
<keyword evidence="3" id="KW-0963">Cytoplasm</keyword>
<evidence type="ECO:0000313" key="4">
    <source>
        <dbReference type="EMBL" id="QYL18326.1"/>
    </source>
</evidence>
<dbReference type="HAMAP" id="MF_00528">
    <property type="entry name" value="Maf"/>
    <property type="match status" value="1"/>
</dbReference>
<proteinExistence type="inferred from homology"/>
<comment type="catalytic activity">
    <reaction evidence="3">
        <text>a 2'-deoxyribonucleoside 5'-triphosphate + H2O = a 2'-deoxyribonucleoside 5'-phosphate + diphosphate + H(+)</text>
        <dbReference type="Rhea" id="RHEA:44644"/>
        <dbReference type="ChEBI" id="CHEBI:15377"/>
        <dbReference type="ChEBI" id="CHEBI:15378"/>
        <dbReference type="ChEBI" id="CHEBI:33019"/>
        <dbReference type="ChEBI" id="CHEBI:61560"/>
        <dbReference type="ChEBI" id="CHEBI:65317"/>
        <dbReference type="EC" id="3.6.1.9"/>
    </reaction>
</comment>
<gene>
    <name evidence="4" type="ORF">K0O64_07340</name>
</gene>
<evidence type="ECO:0000256" key="2">
    <source>
        <dbReference type="ARBA" id="ARBA00022801"/>
    </source>
</evidence>
<dbReference type="InterPro" id="IPR003697">
    <property type="entry name" value="Maf-like"/>
</dbReference>
<name>A0ABX8VKL0_9MYCO</name>
<keyword evidence="5" id="KW-1185">Reference proteome</keyword>
<comment type="catalytic activity">
    <reaction evidence="3">
        <text>a ribonucleoside 5'-triphosphate + H2O = a ribonucleoside 5'-phosphate + diphosphate + H(+)</text>
        <dbReference type="Rhea" id="RHEA:23996"/>
        <dbReference type="ChEBI" id="CHEBI:15377"/>
        <dbReference type="ChEBI" id="CHEBI:15378"/>
        <dbReference type="ChEBI" id="CHEBI:33019"/>
        <dbReference type="ChEBI" id="CHEBI:58043"/>
        <dbReference type="ChEBI" id="CHEBI:61557"/>
        <dbReference type="EC" id="3.6.1.9"/>
    </reaction>
</comment>
<sequence length="214" mass="21985">MTTRVVLGSASSGRLRVLRHAGIDPVVVVSGVDEDAIVANLGSDAEPGVVVTALAHAKAEAVRQILEPDLAADCVVIGCDSMLYLDGELRGKPGTAEQAALQWDSMAGRVGALYTGHCVIRVLHSAAVHTATQAVVTRVRFASPTPSDLAAYVASGEPLQVAGAFTLDGLGGWFIDGIDGDPSNVVGLGLSVTRRLLADVGLAIGDLWAANPVR</sequence>
<dbReference type="EMBL" id="CP080333">
    <property type="protein sequence ID" value="QYL18326.1"/>
    <property type="molecule type" value="Genomic_DNA"/>
</dbReference>
<evidence type="ECO:0000256" key="3">
    <source>
        <dbReference type="HAMAP-Rule" id="MF_00528"/>
    </source>
</evidence>
<dbReference type="NCBIfam" id="TIGR00172">
    <property type="entry name" value="maf"/>
    <property type="match status" value="1"/>
</dbReference>
<dbReference type="Gene3D" id="3.90.950.10">
    <property type="match status" value="1"/>
</dbReference>
<evidence type="ECO:0000313" key="5">
    <source>
        <dbReference type="Proteomes" id="UP000825367"/>
    </source>
</evidence>
<feature type="active site" description="Proton acceptor" evidence="3">
    <location>
        <position position="80"/>
    </location>
</feature>
<dbReference type="Proteomes" id="UP000825367">
    <property type="component" value="Chromosome"/>
</dbReference>
<dbReference type="CDD" id="cd00555">
    <property type="entry name" value="Maf"/>
    <property type="match status" value="1"/>
</dbReference>
<dbReference type="Pfam" id="PF02545">
    <property type="entry name" value="Maf"/>
    <property type="match status" value="1"/>
</dbReference>
<accession>A0ABX8VKL0</accession>
<comment type="cofactor">
    <cofactor evidence="1 3">
        <name>a divalent metal cation</name>
        <dbReference type="ChEBI" id="CHEBI:60240"/>
    </cofactor>
</comment>
<dbReference type="RefSeq" id="WP_071947102.1">
    <property type="nucleotide sequence ID" value="NZ_BAAAVX010000007.1"/>
</dbReference>
<keyword evidence="3" id="KW-0546">Nucleotide metabolism</keyword>
<comment type="function">
    <text evidence="3">Nucleoside triphosphate pyrophosphatase. May have a dual role in cell division arrest and in preventing the incorporation of modified nucleotides into cellular nucleic acids.</text>
</comment>
<protein>
    <recommendedName>
        <fullName evidence="3">Nucleoside triphosphate pyrophosphatase</fullName>
        <ecNumber evidence="3">3.6.1.9</ecNumber>
    </recommendedName>
    <alternativeName>
        <fullName evidence="3">Nucleotide pyrophosphatase</fullName>
        <shortName evidence="3">Nucleotide PPase</shortName>
    </alternativeName>
</protein>
<dbReference type="PANTHER" id="PTHR43213">
    <property type="entry name" value="BIFUNCTIONAL DTTP/UTP PYROPHOSPHATASE/METHYLTRANSFERASE PROTEIN-RELATED"/>
    <property type="match status" value="1"/>
</dbReference>
<dbReference type="PIRSF" id="PIRSF006305">
    <property type="entry name" value="Maf"/>
    <property type="match status" value="1"/>
</dbReference>
<comment type="subcellular location">
    <subcellularLocation>
        <location evidence="3">Cytoplasm</location>
    </subcellularLocation>
</comment>
<dbReference type="PANTHER" id="PTHR43213:SF5">
    <property type="entry name" value="BIFUNCTIONAL DTTP_UTP PYROPHOSPHATASE_METHYLTRANSFERASE PROTEIN-RELATED"/>
    <property type="match status" value="1"/>
</dbReference>
<organism evidence="4 5">
    <name type="scientific">Mycolicibacterium pallens</name>
    <dbReference type="NCBI Taxonomy" id="370524"/>
    <lineage>
        <taxon>Bacteria</taxon>
        <taxon>Bacillati</taxon>
        <taxon>Actinomycetota</taxon>
        <taxon>Actinomycetes</taxon>
        <taxon>Mycobacteriales</taxon>
        <taxon>Mycobacteriaceae</taxon>
        <taxon>Mycolicibacterium</taxon>
    </lineage>
</organism>
<dbReference type="SUPFAM" id="SSF52972">
    <property type="entry name" value="ITPase-like"/>
    <property type="match status" value="1"/>
</dbReference>
<dbReference type="EC" id="3.6.1.9" evidence="3"/>
<reference evidence="4 5" key="1">
    <citation type="submission" date="2021-07" db="EMBL/GenBank/DDBJ databases">
        <title>Whole genome sequencing of non-tuberculosis mycobacteria type-strains.</title>
        <authorList>
            <person name="Igarashi Y."/>
            <person name="Osugi A."/>
            <person name="Mitarai S."/>
        </authorList>
    </citation>
    <scope>NUCLEOTIDE SEQUENCE [LARGE SCALE GENOMIC DNA]</scope>
    <source>
        <strain evidence="4 5">JCM 16370</strain>
    </source>
</reference>